<comment type="caution">
    <text evidence="8">The sequence shown here is derived from an EMBL/GenBank/DDBJ whole genome shotgun (WGS) entry which is preliminary data.</text>
</comment>
<feature type="transmembrane region" description="Helical" evidence="6">
    <location>
        <begin position="431"/>
        <end position="454"/>
    </location>
</feature>
<keyword evidence="2 6" id="KW-0812">Transmembrane</keyword>
<feature type="transmembrane region" description="Helical" evidence="6">
    <location>
        <begin position="220"/>
        <end position="241"/>
    </location>
</feature>
<protein>
    <recommendedName>
        <fullName evidence="7">GGDEF domain-containing protein</fullName>
    </recommendedName>
</protein>
<sequence>MHSASSSKSAHTKRADTTKVQDTAHVRVPLPKLPAVLRTSDLVVLAIITVVLLPKINATSSAGSLSLLFWLFGFITFMFPQAFLGRWLVRRLPGKGSPYVWTRIVYGPTLGFLITFTGWCGIVMINATMVEDTFSSLRFLLSSWFDNLALCLFLMLVILGLAAALACIPLRRLTKWLFVVCICYVVSVLLLTLGTLWWGWHAHAFGWVAPTPSREDVTALYLRTYSLTLVGFTGLIFPLFLGQEVQGGNAGLRRTSNYVWWGAGAIFIIYLLCAWSLLTISHFASANDAAGAVFTLLFGPPGRVIALSVIASAHLLQTMAITIIASRLLVTLAQHRRIPRSIATLNRVGVPVMSIAVQALAVALVICASILVVVLFRHGFSFPSAIFEVISSILYAVSELLFLTFAAALLAIPFFLLFRTDNRSKRTGKDMLVLLCAVLHLVSAGLGIWITVTISWIPQFLSNDSWRLLVLFVTCSTLIASFLLGEVPRVRTLFDEERFVSQRERALRKELEHSYQRQQELMVELEKLYREQEQAALTDPISGLPNHRALITELDKALERSRSTGVNWALVFADLDHFKSVNDQWGHRVGDLVLHELGRRLRSGLRANDIASRYGGEEFALILADIAHSDEAVSIVERLRQAVATQPFCWEHEGKARSITITISLGIAFYPQHGSSREQLIERADFAMYQAKSAGRNRVCLAE</sequence>
<keyword evidence="5" id="KW-0175">Coiled coil</keyword>
<dbReference type="Gene3D" id="1.20.1740.10">
    <property type="entry name" value="Amino acid/polyamine transporter I"/>
    <property type="match status" value="1"/>
</dbReference>
<evidence type="ECO:0000256" key="6">
    <source>
        <dbReference type="SAM" id="Phobius"/>
    </source>
</evidence>
<dbReference type="InterPro" id="IPR050469">
    <property type="entry name" value="Diguanylate_Cyclase"/>
</dbReference>
<gene>
    <name evidence="8" type="ORF">KSB_72280</name>
</gene>
<feature type="transmembrane region" description="Helical" evidence="6">
    <location>
        <begin position="466"/>
        <end position="484"/>
    </location>
</feature>
<evidence type="ECO:0000256" key="5">
    <source>
        <dbReference type="SAM" id="Coils"/>
    </source>
</evidence>
<feature type="transmembrane region" description="Helical" evidence="6">
    <location>
        <begin position="65"/>
        <end position="84"/>
    </location>
</feature>
<accession>A0ABQ3V1A2</accession>
<comment type="subcellular location">
    <subcellularLocation>
        <location evidence="1">Membrane</location>
        <topology evidence="1">Multi-pass membrane protein</topology>
    </subcellularLocation>
</comment>
<dbReference type="InterPro" id="IPR002293">
    <property type="entry name" value="AA/rel_permease1"/>
</dbReference>
<feature type="transmembrane region" description="Helical" evidence="6">
    <location>
        <begin position="350"/>
        <end position="376"/>
    </location>
</feature>
<dbReference type="SMART" id="SM00267">
    <property type="entry name" value="GGDEF"/>
    <property type="match status" value="1"/>
</dbReference>
<dbReference type="NCBIfam" id="TIGR00254">
    <property type="entry name" value="GGDEF"/>
    <property type="match status" value="1"/>
</dbReference>
<feature type="transmembrane region" description="Helical" evidence="6">
    <location>
        <begin position="396"/>
        <end position="419"/>
    </location>
</feature>
<name>A0ABQ3V1A2_9CHLR</name>
<feature type="coiled-coil region" evidence="5">
    <location>
        <begin position="508"/>
        <end position="535"/>
    </location>
</feature>
<keyword evidence="4 6" id="KW-0472">Membrane</keyword>
<dbReference type="RefSeq" id="WP_201375002.1">
    <property type="nucleotide sequence ID" value="NZ_BNJG01000003.1"/>
</dbReference>
<dbReference type="Pfam" id="PF00990">
    <property type="entry name" value="GGDEF"/>
    <property type="match status" value="1"/>
</dbReference>
<dbReference type="InterPro" id="IPR000160">
    <property type="entry name" value="GGDEF_dom"/>
</dbReference>
<reference evidence="8 9" key="1">
    <citation type="journal article" date="2021" name="Int. J. Syst. Evol. Microbiol.">
        <title>Reticulibacter mediterranei gen. nov., sp. nov., within the new family Reticulibacteraceae fam. nov., and Ktedonospora formicarum gen. nov., sp. nov., Ktedonobacter robiniae sp. nov., Dictyobacter formicarum sp. nov. and Dictyobacter arantiisoli sp. nov., belonging to the class Ktedonobacteria.</title>
        <authorList>
            <person name="Yabe S."/>
            <person name="Zheng Y."/>
            <person name="Wang C.M."/>
            <person name="Sakai Y."/>
            <person name="Abe K."/>
            <person name="Yokota A."/>
            <person name="Donadio S."/>
            <person name="Cavaletti L."/>
            <person name="Monciardini P."/>
        </authorList>
    </citation>
    <scope>NUCLEOTIDE SEQUENCE [LARGE SCALE GENOMIC DNA]</scope>
    <source>
        <strain evidence="8 9">SOSP1-30</strain>
    </source>
</reference>
<dbReference type="SUPFAM" id="SSF55073">
    <property type="entry name" value="Nucleotide cyclase"/>
    <property type="match status" value="1"/>
</dbReference>
<evidence type="ECO:0000256" key="1">
    <source>
        <dbReference type="ARBA" id="ARBA00004141"/>
    </source>
</evidence>
<evidence type="ECO:0000313" key="8">
    <source>
        <dbReference type="EMBL" id="GHO58753.1"/>
    </source>
</evidence>
<dbReference type="PANTHER" id="PTHR45138">
    <property type="entry name" value="REGULATORY COMPONENTS OF SENSORY TRANSDUCTION SYSTEM"/>
    <property type="match status" value="1"/>
</dbReference>
<dbReference type="PANTHER" id="PTHR45138:SF9">
    <property type="entry name" value="DIGUANYLATE CYCLASE DGCM-RELATED"/>
    <property type="match status" value="1"/>
</dbReference>
<dbReference type="EMBL" id="BNJG01000003">
    <property type="protein sequence ID" value="GHO58753.1"/>
    <property type="molecule type" value="Genomic_DNA"/>
</dbReference>
<dbReference type="InterPro" id="IPR043128">
    <property type="entry name" value="Rev_trsase/Diguanyl_cyclase"/>
</dbReference>
<evidence type="ECO:0000313" key="9">
    <source>
        <dbReference type="Proteomes" id="UP000654345"/>
    </source>
</evidence>
<evidence type="ECO:0000256" key="3">
    <source>
        <dbReference type="ARBA" id="ARBA00022989"/>
    </source>
</evidence>
<feature type="transmembrane region" description="Helical" evidence="6">
    <location>
        <begin position="304"/>
        <end position="330"/>
    </location>
</feature>
<feature type="domain" description="GGDEF" evidence="7">
    <location>
        <begin position="566"/>
        <end position="703"/>
    </location>
</feature>
<organism evidence="8 9">
    <name type="scientific">Ktedonobacter robiniae</name>
    <dbReference type="NCBI Taxonomy" id="2778365"/>
    <lineage>
        <taxon>Bacteria</taxon>
        <taxon>Bacillati</taxon>
        <taxon>Chloroflexota</taxon>
        <taxon>Ktedonobacteria</taxon>
        <taxon>Ktedonobacterales</taxon>
        <taxon>Ktedonobacteraceae</taxon>
        <taxon>Ktedonobacter</taxon>
    </lineage>
</organism>
<feature type="transmembrane region" description="Helical" evidence="6">
    <location>
        <begin position="177"/>
        <end position="200"/>
    </location>
</feature>
<feature type="transmembrane region" description="Helical" evidence="6">
    <location>
        <begin position="35"/>
        <end position="53"/>
    </location>
</feature>
<dbReference type="Pfam" id="PF13520">
    <property type="entry name" value="AA_permease_2"/>
    <property type="match status" value="1"/>
</dbReference>
<keyword evidence="9" id="KW-1185">Reference proteome</keyword>
<feature type="transmembrane region" description="Helical" evidence="6">
    <location>
        <begin position="147"/>
        <end position="170"/>
    </location>
</feature>
<dbReference type="Proteomes" id="UP000654345">
    <property type="component" value="Unassembled WGS sequence"/>
</dbReference>
<evidence type="ECO:0000256" key="2">
    <source>
        <dbReference type="ARBA" id="ARBA00022692"/>
    </source>
</evidence>
<dbReference type="InterPro" id="IPR029787">
    <property type="entry name" value="Nucleotide_cyclase"/>
</dbReference>
<dbReference type="Gene3D" id="3.30.70.270">
    <property type="match status" value="1"/>
</dbReference>
<evidence type="ECO:0000259" key="7">
    <source>
        <dbReference type="PROSITE" id="PS50887"/>
    </source>
</evidence>
<dbReference type="PROSITE" id="PS50887">
    <property type="entry name" value="GGDEF"/>
    <property type="match status" value="1"/>
</dbReference>
<dbReference type="CDD" id="cd01949">
    <property type="entry name" value="GGDEF"/>
    <property type="match status" value="1"/>
</dbReference>
<feature type="transmembrane region" description="Helical" evidence="6">
    <location>
        <begin position="105"/>
        <end position="127"/>
    </location>
</feature>
<keyword evidence="3 6" id="KW-1133">Transmembrane helix</keyword>
<feature type="transmembrane region" description="Helical" evidence="6">
    <location>
        <begin position="261"/>
        <end position="284"/>
    </location>
</feature>
<proteinExistence type="predicted"/>
<evidence type="ECO:0000256" key="4">
    <source>
        <dbReference type="ARBA" id="ARBA00023136"/>
    </source>
</evidence>